<evidence type="ECO:0000313" key="3">
    <source>
        <dbReference type="EMBL" id="OAP15044.1"/>
    </source>
</evidence>
<reference evidence="3" key="2">
    <citation type="submission" date="2016-03" db="EMBL/GenBank/DDBJ databases">
        <title>Full-length assembly of Arabidopsis thaliana Ler reveals the complement of translocations and inversions.</title>
        <authorList>
            <person name="Zapata L."/>
            <person name="Schneeberger K."/>
            <person name="Ossowski S."/>
        </authorList>
    </citation>
    <scope>NUCLEOTIDE SEQUENCE [LARGE SCALE GENOMIC DNA]</scope>
    <source>
        <tissue evidence="3">Leaf</tissue>
    </source>
</reference>
<evidence type="ECO:0000313" key="4">
    <source>
        <dbReference type="EMBL" id="VYS46791.1"/>
    </source>
</evidence>
<dbReference type="Proteomes" id="UP000516314">
    <property type="component" value="Chromosome 1"/>
</dbReference>
<dbReference type="Proteomes" id="UP000078284">
    <property type="component" value="Chromosome 1"/>
</dbReference>
<evidence type="ECO:0000313" key="2">
    <source>
        <dbReference type="EMBL" id="CAD5313367.1"/>
    </source>
</evidence>
<dbReference type="InterPro" id="IPR006502">
    <property type="entry name" value="PDDEXK-like"/>
</dbReference>
<accession>A0A178WAC5</accession>
<sequence>MSSSSSQTSRRPYISAALNSRSNAAKTLNELIKIHGLEFAFKKDGVKRDMERGCKSALADEYVSNNLHNLRTQYLTKVINLFRQKHHVAEIIKTSWTSDDGKAQTYDIIEVIHYPTNERLIADIDMYDGLHQVMEIPENLEKDVPVAFVGTGDDIRRLVATISDEGVEEALLSKWLARNGI</sequence>
<reference evidence="2 7" key="4">
    <citation type="submission" date="2020-09" db="EMBL/GenBank/DDBJ databases">
        <authorList>
            <person name="Ashkenazy H."/>
        </authorList>
    </citation>
    <scope>NUCLEOTIDE SEQUENCE [LARGE SCALE GENOMIC DNA]</scope>
    <source>
        <strain evidence="7">cv. Cdm-0</strain>
    </source>
</reference>
<dbReference type="EMBL" id="CACRSJ010000104">
    <property type="protein sequence ID" value="VYS46791.1"/>
    <property type="molecule type" value="Genomic_DNA"/>
</dbReference>
<evidence type="ECO:0000313" key="1">
    <source>
        <dbReference type="Araport" id="AT1G21475"/>
    </source>
</evidence>
<gene>
    <name evidence="1" type="ordered locus">At1g21475</name>
    <name evidence="3" type="ordered locus">AXX17_At1g22550</name>
    <name evidence="4" type="ORF">AN1_LOCUS2286</name>
    <name evidence="2" type="ORF">AT9943_LOCUS1868</name>
</gene>
<dbReference type="Proteomes" id="UP000426265">
    <property type="component" value="Unassembled WGS sequence"/>
</dbReference>
<dbReference type="RefSeq" id="NP_683320.1">
    <property type="nucleotide sequence ID" value="NM_148479.2"/>
</dbReference>
<dbReference type="Araport" id="AT1G21475"/>
<name>A0A178WAC5_ARATH</name>
<proteinExistence type="predicted"/>
<dbReference type="OMA" id="MERGCKS"/>
<protein>
    <submittedName>
        <fullName evidence="2">(thale cress) hypothetical protein</fullName>
    </submittedName>
</protein>
<evidence type="ECO:0000313" key="6">
    <source>
        <dbReference type="Proteomes" id="UP000426265"/>
    </source>
</evidence>
<dbReference type="EMBL" id="LUHQ01000001">
    <property type="protein sequence ID" value="OAP15044.1"/>
    <property type="molecule type" value="Genomic_DNA"/>
</dbReference>
<evidence type="ECO:0000313" key="5">
    <source>
        <dbReference type="Proteomes" id="UP000078284"/>
    </source>
</evidence>
<dbReference type="AlphaFoldDB" id="A0A178WAC5"/>
<dbReference type="GeneID" id="838747"/>
<organism evidence="3 5">
    <name type="scientific">Arabidopsis thaliana</name>
    <name type="common">Mouse-ear cress</name>
    <dbReference type="NCBI Taxonomy" id="3702"/>
    <lineage>
        <taxon>Eukaryota</taxon>
        <taxon>Viridiplantae</taxon>
        <taxon>Streptophyta</taxon>
        <taxon>Embryophyta</taxon>
        <taxon>Tracheophyta</taxon>
        <taxon>Spermatophyta</taxon>
        <taxon>Magnoliopsida</taxon>
        <taxon>eudicotyledons</taxon>
        <taxon>Gunneridae</taxon>
        <taxon>Pentapetalae</taxon>
        <taxon>rosids</taxon>
        <taxon>malvids</taxon>
        <taxon>Brassicales</taxon>
        <taxon>Brassicaceae</taxon>
        <taxon>Camelineae</taxon>
        <taxon>Arabidopsis</taxon>
    </lineage>
</organism>
<dbReference type="ExpressionAtlas" id="A0A178WAC5">
    <property type="expression patterns" value="baseline"/>
</dbReference>
<evidence type="ECO:0000313" key="7">
    <source>
        <dbReference type="Proteomes" id="UP000516314"/>
    </source>
</evidence>
<dbReference type="KEGG" id="ath:AT1G21475"/>
<reference evidence="5" key="1">
    <citation type="journal article" date="2016" name="Proc. Natl. Acad. Sci. U.S.A.">
        <title>Chromosome-level assembly of Arabidopsis thaliana Ler reveals the extent of translocation and inversion polymorphisms.</title>
        <authorList>
            <person name="Zapata L."/>
            <person name="Ding J."/>
            <person name="Willing E.M."/>
            <person name="Hartwig B."/>
            <person name="Bezdan D."/>
            <person name="Jiao W.B."/>
            <person name="Patel V."/>
            <person name="Velikkakam James G."/>
            <person name="Koornneef M."/>
            <person name="Ossowski S."/>
            <person name="Schneeberger K."/>
        </authorList>
    </citation>
    <scope>NUCLEOTIDE SEQUENCE [LARGE SCALE GENOMIC DNA]</scope>
    <source>
        <strain evidence="5">cv. Landsberg erecta</strain>
    </source>
</reference>
<reference evidence="4 6" key="3">
    <citation type="submission" date="2019-11" db="EMBL/GenBank/DDBJ databases">
        <authorList>
            <person name="Jiao W.-B."/>
            <person name="Schneeberger K."/>
        </authorList>
    </citation>
    <scope>NUCLEOTIDE SEQUENCE [LARGE SCALE GENOMIC DNA]</scope>
    <source>
        <strain evidence="6">cv. An-1</strain>
    </source>
</reference>
<dbReference type="Pfam" id="PF04720">
    <property type="entry name" value="PDDEXK_6"/>
    <property type="match status" value="1"/>
</dbReference>
<dbReference type="EMBL" id="LR881466">
    <property type="protein sequence ID" value="CAD5313367.1"/>
    <property type="molecule type" value="Genomic_DNA"/>
</dbReference>